<accession>A0ABU6VWW8</accession>
<feature type="non-terminal residue" evidence="2">
    <location>
        <position position="97"/>
    </location>
</feature>
<dbReference type="EMBL" id="JASCZI010153007">
    <property type="protein sequence ID" value="MED6176951.1"/>
    <property type="molecule type" value="Genomic_DNA"/>
</dbReference>
<keyword evidence="3" id="KW-1185">Reference proteome</keyword>
<proteinExistence type="predicted"/>
<name>A0ABU6VWW8_9FABA</name>
<comment type="caution">
    <text evidence="2">The sequence shown here is derived from an EMBL/GenBank/DDBJ whole genome shotgun (WGS) entry which is preliminary data.</text>
</comment>
<dbReference type="Proteomes" id="UP001341840">
    <property type="component" value="Unassembled WGS sequence"/>
</dbReference>
<evidence type="ECO:0000256" key="1">
    <source>
        <dbReference type="SAM" id="MobiDB-lite"/>
    </source>
</evidence>
<feature type="compositionally biased region" description="Basic residues" evidence="1">
    <location>
        <begin position="1"/>
        <end position="25"/>
    </location>
</feature>
<organism evidence="2 3">
    <name type="scientific">Stylosanthes scabra</name>
    <dbReference type="NCBI Taxonomy" id="79078"/>
    <lineage>
        <taxon>Eukaryota</taxon>
        <taxon>Viridiplantae</taxon>
        <taxon>Streptophyta</taxon>
        <taxon>Embryophyta</taxon>
        <taxon>Tracheophyta</taxon>
        <taxon>Spermatophyta</taxon>
        <taxon>Magnoliopsida</taxon>
        <taxon>eudicotyledons</taxon>
        <taxon>Gunneridae</taxon>
        <taxon>Pentapetalae</taxon>
        <taxon>rosids</taxon>
        <taxon>fabids</taxon>
        <taxon>Fabales</taxon>
        <taxon>Fabaceae</taxon>
        <taxon>Papilionoideae</taxon>
        <taxon>50 kb inversion clade</taxon>
        <taxon>dalbergioids sensu lato</taxon>
        <taxon>Dalbergieae</taxon>
        <taxon>Pterocarpus clade</taxon>
        <taxon>Stylosanthes</taxon>
    </lineage>
</organism>
<reference evidence="2 3" key="1">
    <citation type="journal article" date="2023" name="Plants (Basel)">
        <title>Bridging the Gap: Combining Genomics and Transcriptomics Approaches to Understand Stylosanthes scabra, an Orphan Legume from the Brazilian Caatinga.</title>
        <authorList>
            <person name="Ferreira-Neto J.R.C."/>
            <person name="da Silva M.D."/>
            <person name="Binneck E."/>
            <person name="de Melo N.F."/>
            <person name="da Silva R.H."/>
            <person name="de Melo A.L.T.M."/>
            <person name="Pandolfi V."/>
            <person name="Bustamante F.O."/>
            <person name="Brasileiro-Vidal A.C."/>
            <person name="Benko-Iseppon A.M."/>
        </authorList>
    </citation>
    <scope>NUCLEOTIDE SEQUENCE [LARGE SCALE GENOMIC DNA]</scope>
    <source>
        <tissue evidence="2">Leaves</tissue>
    </source>
</reference>
<sequence length="97" mass="11085">MGFASKKWKQGKKKCGNSNKRHGKHNINSNKSHMGKLRAAHEEQKTKMGQINQILVNHALDSQAGNMYTHWALQQANQNLVPMRPTKIPPAIRENFR</sequence>
<feature type="region of interest" description="Disordered" evidence="1">
    <location>
        <begin position="1"/>
        <end position="45"/>
    </location>
</feature>
<evidence type="ECO:0000313" key="2">
    <source>
        <dbReference type="EMBL" id="MED6176951.1"/>
    </source>
</evidence>
<protein>
    <submittedName>
        <fullName evidence="2">Uncharacterized protein</fullName>
    </submittedName>
</protein>
<evidence type="ECO:0000313" key="3">
    <source>
        <dbReference type="Proteomes" id="UP001341840"/>
    </source>
</evidence>
<gene>
    <name evidence="2" type="ORF">PIB30_093182</name>
</gene>